<dbReference type="InterPro" id="IPR006251">
    <property type="entry name" value="Homoacnase/IPMdehydase_lsu"/>
</dbReference>
<keyword evidence="3" id="KW-0408">Iron</keyword>
<dbReference type="InterPro" id="IPR011826">
    <property type="entry name" value="HAcnase/IPMdehydase_lsu_prok"/>
</dbReference>
<evidence type="ECO:0000256" key="3">
    <source>
        <dbReference type="ARBA" id="ARBA00023004"/>
    </source>
</evidence>
<dbReference type="Proteomes" id="UP000448292">
    <property type="component" value="Unassembled WGS sequence"/>
</dbReference>
<dbReference type="PANTHER" id="PTHR43822:SF2">
    <property type="entry name" value="HOMOACONITASE, MITOCHONDRIAL"/>
    <property type="match status" value="1"/>
</dbReference>
<keyword evidence="1" id="KW-0004">4Fe-4S</keyword>
<dbReference type="NCBIfam" id="TIGR01343">
    <property type="entry name" value="hacA_fam"/>
    <property type="match status" value="1"/>
</dbReference>
<dbReference type="Pfam" id="PF00330">
    <property type="entry name" value="Aconitase"/>
    <property type="match status" value="2"/>
</dbReference>
<dbReference type="NCBIfam" id="NF001614">
    <property type="entry name" value="PRK00402.1"/>
    <property type="match status" value="1"/>
</dbReference>
<gene>
    <name evidence="7" type="ORF">DPQ33_02250</name>
</gene>
<dbReference type="InterPro" id="IPR001030">
    <property type="entry name" value="Acoase/IPM_deHydtase_lsu_aba"/>
</dbReference>
<feature type="domain" description="Aconitase/3-isopropylmalate dehydratase large subunit alpha/beta/alpha" evidence="6">
    <location>
        <begin position="283"/>
        <end position="406"/>
    </location>
</feature>
<protein>
    <submittedName>
        <fullName evidence="7">3-isopropylmalate dehydratase</fullName>
    </submittedName>
</protein>
<dbReference type="InterPro" id="IPR050067">
    <property type="entry name" value="IPM_dehydratase_rel_enz"/>
</dbReference>
<keyword evidence="8" id="KW-1185">Reference proteome</keyword>
<organism evidence="7 8">
    <name type="scientific">Oceanidesulfovibrio indonesiensis</name>
    <dbReference type="NCBI Taxonomy" id="54767"/>
    <lineage>
        <taxon>Bacteria</taxon>
        <taxon>Pseudomonadati</taxon>
        <taxon>Thermodesulfobacteriota</taxon>
        <taxon>Desulfovibrionia</taxon>
        <taxon>Desulfovibrionales</taxon>
        <taxon>Desulfovibrionaceae</taxon>
        <taxon>Oceanidesulfovibrio</taxon>
    </lineage>
</organism>
<sequence length="416" mass="43927">MSLAAQILAHKAGREVSVGEVVEVCVDLCMGHDGTASLVVDEMDASGCEIAAPETLLLVCDHFSPPATQERAAIQKKLIDFAEKRCLPIALNRGICHQLILEDSRCVPGGVVIGADSHTVTGGAVGALATGVGATDFMRVLQTGSIWLRVPEAIRIVFTGRLDWPITGRDLMLEVLRHLGSDGAIYKSLEFFDETEAGISMDQRAALSNMSVETGAKCGIFVPDCTTNAFLRDRDGGYESNGLFEKPGVDAYENEIRINCDALEPLVAAPADPGNVHPVVDFAGTKVDQVFIGSCSCGRLEDLAETARLLAGRQVHPRVKVIVIPASQSIFLDAIERGCIAEIIRAGAAVSNPSCGPCCAIDKGALSAGEVCVSTSNRNFPGRMGHPDSHVFLASVPVAVAAALAGEIRDPREVRA</sequence>
<reference evidence="7 8" key="1">
    <citation type="submission" date="2018-06" db="EMBL/GenBank/DDBJ databases">
        <title>Complete genome of Desulfovibrio indonesiensis P37SLT.</title>
        <authorList>
            <person name="Crispim J.S."/>
            <person name="Vidigal P.M.P."/>
            <person name="Silva L.C.F."/>
            <person name="Laguardia C.N."/>
            <person name="Araujo L.C."/>
            <person name="Dias R.S."/>
            <person name="Sousa M.P."/>
            <person name="Paula S.O."/>
            <person name="Silva C."/>
        </authorList>
    </citation>
    <scope>NUCLEOTIDE SEQUENCE [LARGE SCALE GENOMIC DNA]</scope>
    <source>
        <strain evidence="7 8">P37SLT</strain>
    </source>
</reference>
<keyword evidence="4" id="KW-0411">Iron-sulfur</keyword>
<evidence type="ECO:0000256" key="5">
    <source>
        <dbReference type="ARBA" id="ARBA00023239"/>
    </source>
</evidence>
<name>A0A7M3MHN5_9BACT</name>
<dbReference type="RefSeq" id="WP_268957669.1">
    <property type="nucleotide sequence ID" value="NZ_QMIE01000002.1"/>
</dbReference>
<evidence type="ECO:0000256" key="2">
    <source>
        <dbReference type="ARBA" id="ARBA00022723"/>
    </source>
</evidence>
<evidence type="ECO:0000259" key="6">
    <source>
        <dbReference type="Pfam" id="PF00330"/>
    </source>
</evidence>
<feature type="domain" description="Aconitase/3-isopropylmalate dehydratase large subunit alpha/beta/alpha" evidence="6">
    <location>
        <begin position="21"/>
        <end position="280"/>
    </location>
</feature>
<dbReference type="GO" id="GO:0009098">
    <property type="term" value="P:L-leucine biosynthetic process"/>
    <property type="evidence" value="ECO:0007669"/>
    <property type="project" value="InterPro"/>
</dbReference>
<dbReference type="AlphaFoldDB" id="A0A7M3MHN5"/>
<evidence type="ECO:0000256" key="1">
    <source>
        <dbReference type="ARBA" id="ARBA00022485"/>
    </source>
</evidence>
<keyword evidence="5" id="KW-0456">Lyase</keyword>
<dbReference type="NCBIfam" id="TIGR02086">
    <property type="entry name" value="IPMI_arch"/>
    <property type="match status" value="1"/>
</dbReference>
<dbReference type="PANTHER" id="PTHR43822">
    <property type="entry name" value="HOMOACONITASE, MITOCHONDRIAL-RELATED"/>
    <property type="match status" value="1"/>
</dbReference>
<dbReference type="InterPro" id="IPR036008">
    <property type="entry name" value="Aconitase_4Fe-4S_dom"/>
</dbReference>
<comment type="caution">
    <text evidence="7">The sequence shown here is derived from an EMBL/GenBank/DDBJ whole genome shotgun (WGS) entry which is preliminary data.</text>
</comment>
<dbReference type="SUPFAM" id="SSF53732">
    <property type="entry name" value="Aconitase iron-sulfur domain"/>
    <property type="match status" value="1"/>
</dbReference>
<dbReference type="GO" id="GO:0051539">
    <property type="term" value="F:4 iron, 4 sulfur cluster binding"/>
    <property type="evidence" value="ECO:0007669"/>
    <property type="project" value="UniProtKB-KW"/>
</dbReference>
<proteinExistence type="predicted"/>
<evidence type="ECO:0000313" key="7">
    <source>
        <dbReference type="EMBL" id="TVM19202.1"/>
    </source>
</evidence>
<dbReference type="GO" id="GO:0046872">
    <property type="term" value="F:metal ion binding"/>
    <property type="evidence" value="ECO:0007669"/>
    <property type="project" value="UniProtKB-KW"/>
</dbReference>
<evidence type="ECO:0000256" key="4">
    <source>
        <dbReference type="ARBA" id="ARBA00023014"/>
    </source>
</evidence>
<dbReference type="EMBL" id="QMIE01000002">
    <property type="protein sequence ID" value="TVM19202.1"/>
    <property type="molecule type" value="Genomic_DNA"/>
</dbReference>
<evidence type="ECO:0000313" key="8">
    <source>
        <dbReference type="Proteomes" id="UP000448292"/>
    </source>
</evidence>
<dbReference type="PRINTS" id="PR00415">
    <property type="entry name" value="ACONITASE"/>
</dbReference>
<dbReference type="GO" id="GO:0003861">
    <property type="term" value="F:3-isopropylmalate dehydratase activity"/>
    <property type="evidence" value="ECO:0007669"/>
    <property type="project" value="InterPro"/>
</dbReference>
<dbReference type="InterPro" id="IPR015931">
    <property type="entry name" value="Acnase/IPM_dHydase_lsu_aba_1/3"/>
</dbReference>
<dbReference type="Gene3D" id="3.30.499.10">
    <property type="entry name" value="Aconitase, domain 3"/>
    <property type="match status" value="2"/>
</dbReference>
<keyword evidence="2" id="KW-0479">Metal-binding</keyword>
<accession>A0A7M3MHN5</accession>